<dbReference type="PANTHER" id="PTHR11941:SF171">
    <property type="entry name" value="SD19268P"/>
    <property type="match status" value="1"/>
</dbReference>
<dbReference type="EMBL" id="LATX01001702">
    <property type="protein sequence ID" value="KTB39176.1"/>
    <property type="molecule type" value="Genomic_DNA"/>
</dbReference>
<protein>
    <submittedName>
        <fullName evidence="5">Uncharacterized protein</fullName>
    </submittedName>
</protein>
<dbReference type="FunFam" id="3.90.226.10:FF:000009">
    <property type="entry name" value="Carnitinyl-CoA dehydratase"/>
    <property type="match status" value="1"/>
</dbReference>
<evidence type="ECO:0000313" key="5">
    <source>
        <dbReference type="EMBL" id="KTB39176.1"/>
    </source>
</evidence>
<dbReference type="PANTHER" id="PTHR11941">
    <property type="entry name" value="ENOYL-COA HYDRATASE-RELATED"/>
    <property type="match status" value="1"/>
</dbReference>
<proteinExistence type="inferred from homology"/>
<dbReference type="InterPro" id="IPR018376">
    <property type="entry name" value="Enoyl-CoA_hyd/isom_CS"/>
</dbReference>
<accession>A0A0W0FSM8</accession>
<dbReference type="Proteomes" id="UP000054988">
    <property type="component" value="Unassembled WGS sequence"/>
</dbReference>
<dbReference type="GO" id="GO:0006635">
    <property type="term" value="P:fatty acid beta-oxidation"/>
    <property type="evidence" value="ECO:0007669"/>
    <property type="project" value="TreeGrafter"/>
</dbReference>
<dbReference type="InterPro" id="IPR014748">
    <property type="entry name" value="Enoyl-CoA_hydra_C"/>
</dbReference>
<name>A0A0W0FSM8_MONRR</name>
<dbReference type="eggNOG" id="KOG1679">
    <property type="taxonomic scope" value="Eukaryota"/>
</dbReference>
<dbReference type="GO" id="GO:0005739">
    <property type="term" value="C:mitochondrion"/>
    <property type="evidence" value="ECO:0007669"/>
    <property type="project" value="TreeGrafter"/>
</dbReference>
<keyword evidence="4" id="KW-0812">Transmembrane</keyword>
<keyword evidence="4" id="KW-0472">Membrane</keyword>
<dbReference type="Pfam" id="PF00378">
    <property type="entry name" value="ECH_1"/>
    <property type="match status" value="1"/>
</dbReference>
<evidence type="ECO:0000256" key="2">
    <source>
        <dbReference type="ARBA" id="ARBA00023239"/>
    </source>
</evidence>
<dbReference type="FunFam" id="1.10.12.10:FF:000001">
    <property type="entry name" value="Probable enoyl-CoA hydratase, mitochondrial"/>
    <property type="match status" value="1"/>
</dbReference>
<keyword evidence="4" id="KW-1133">Transmembrane helix</keyword>
<evidence type="ECO:0000256" key="3">
    <source>
        <dbReference type="RuleBase" id="RU003707"/>
    </source>
</evidence>
<dbReference type="SUPFAM" id="SSF52096">
    <property type="entry name" value="ClpP/crotonase"/>
    <property type="match status" value="1"/>
</dbReference>
<dbReference type="Gene3D" id="1.10.12.10">
    <property type="entry name" value="Lyase 2-enoyl-coa Hydratase, Chain A, domain 2"/>
    <property type="match status" value="1"/>
</dbReference>
<reference evidence="5 6" key="1">
    <citation type="submission" date="2015-12" db="EMBL/GenBank/DDBJ databases">
        <title>Draft genome sequence of Moniliophthora roreri, the causal agent of frosty pod rot of cacao.</title>
        <authorList>
            <person name="Aime M.C."/>
            <person name="Diaz-Valderrama J.R."/>
            <person name="Kijpornyongpan T."/>
            <person name="Phillips-Mora W."/>
        </authorList>
    </citation>
    <scope>NUCLEOTIDE SEQUENCE [LARGE SCALE GENOMIC DNA]</scope>
    <source>
        <strain evidence="5 6">MCA 2952</strain>
    </source>
</reference>
<keyword evidence="2" id="KW-0456">Lyase</keyword>
<dbReference type="CDD" id="cd06558">
    <property type="entry name" value="crotonase-like"/>
    <property type="match status" value="1"/>
</dbReference>
<sequence>MCEGTRLLDLTEIHNPSFSRRRLAASVLESLADITCFRALTSLALILSVLIIIRILEFLRIMPKVPTNRTMSKDTVAQAYLHKVQGHPGVYCIALNRPKSRNAISVQLLKDLRASLDQALNEKGLNVLIFYSSTIGSFCSGADLIERRSMSEVQVREFLANIREIFNGIDDLPFPTIAAIDGPAMGGGLELALTCDFRIAANDVTKISFPECRLGIIPGAGGTQRAPRLIGMTKAKELIFTGRELTAHQALELGLVDYVAAPRTTAFQRALELADEMALSAPLALRAAKAAVSRSLDCPLDIALNHELACYEPLLGTKDRVEALVAFREKRRPVFIGE</sequence>
<comment type="caution">
    <text evidence="5">The sequence shown here is derived from an EMBL/GenBank/DDBJ whole genome shotgun (WGS) entry which is preliminary data.</text>
</comment>
<evidence type="ECO:0000313" key="6">
    <source>
        <dbReference type="Proteomes" id="UP000054988"/>
    </source>
</evidence>
<comment type="similarity">
    <text evidence="1 3">Belongs to the enoyl-CoA hydratase/isomerase family.</text>
</comment>
<dbReference type="InterPro" id="IPR029045">
    <property type="entry name" value="ClpP/crotonase-like_dom_sf"/>
</dbReference>
<dbReference type="InterPro" id="IPR001753">
    <property type="entry name" value="Enoyl-CoA_hydra/iso"/>
</dbReference>
<dbReference type="PROSITE" id="PS00166">
    <property type="entry name" value="ENOYL_COA_HYDRATASE"/>
    <property type="match status" value="1"/>
</dbReference>
<evidence type="ECO:0000256" key="4">
    <source>
        <dbReference type="SAM" id="Phobius"/>
    </source>
</evidence>
<gene>
    <name evidence="5" type="ORF">WG66_8266</name>
</gene>
<dbReference type="AlphaFoldDB" id="A0A0W0FSM8"/>
<organism evidence="5 6">
    <name type="scientific">Moniliophthora roreri</name>
    <name type="common">Frosty pod rot fungus</name>
    <name type="synonym">Monilia roreri</name>
    <dbReference type="NCBI Taxonomy" id="221103"/>
    <lineage>
        <taxon>Eukaryota</taxon>
        <taxon>Fungi</taxon>
        <taxon>Dikarya</taxon>
        <taxon>Basidiomycota</taxon>
        <taxon>Agaricomycotina</taxon>
        <taxon>Agaricomycetes</taxon>
        <taxon>Agaricomycetidae</taxon>
        <taxon>Agaricales</taxon>
        <taxon>Marasmiineae</taxon>
        <taxon>Marasmiaceae</taxon>
        <taxon>Moniliophthora</taxon>
    </lineage>
</organism>
<evidence type="ECO:0000256" key="1">
    <source>
        <dbReference type="ARBA" id="ARBA00005254"/>
    </source>
</evidence>
<dbReference type="GO" id="GO:0016836">
    <property type="term" value="F:hydro-lyase activity"/>
    <property type="evidence" value="ECO:0007669"/>
    <property type="project" value="UniProtKB-ARBA"/>
</dbReference>
<feature type="transmembrane region" description="Helical" evidence="4">
    <location>
        <begin position="37"/>
        <end position="56"/>
    </location>
</feature>
<dbReference type="Gene3D" id="3.90.226.10">
    <property type="entry name" value="2-enoyl-CoA Hydratase, Chain A, domain 1"/>
    <property type="match status" value="1"/>
</dbReference>